<reference evidence="2" key="1">
    <citation type="journal article" date="2024" name="Gigascience">
        <title>Chromosome-level genome of the poultry shaft louse Menopon gallinae provides insight into the host-switching and adaptive evolution of parasitic lice.</title>
        <authorList>
            <person name="Xu Y."/>
            <person name="Ma L."/>
            <person name="Liu S."/>
            <person name="Liang Y."/>
            <person name="Liu Q."/>
            <person name="He Z."/>
            <person name="Tian L."/>
            <person name="Duan Y."/>
            <person name="Cai W."/>
            <person name="Li H."/>
            <person name="Song F."/>
        </authorList>
    </citation>
    <scope>NUCLEOTIDE SEQUENCE</scope>
    <source>
        <strain evidence="2">Cailab_2023a</strain>
    </source>
</reference>
<dbReference type="InterPro" id="IPR036273">
    <property type="entry name" value="CRAL/TRIO_N_dom_sf"/>
</dbReference>
<accession>A0AAW2HAX7</accession>
<name>A0AAW2HAX7_9NEOP</name>
<gene>
    <name evidence="2" type="ORF">PYX00_009408</name>
</gene>
<dbReference type="PRINTS" id="PR00180">
    <property type="entry name" value="CRETINALDHBP"/>
</dbReference>
<dbReference type="SUPFAM" id="SSF52087">
    <property type="entry name" value="CRAL/TRIO domain"/>
    <property type="match status" value="1"/>
</dbReference>
<dbReference type="SUPFAM" id="SSF46938">
    <property type="entry name" value="CRAL/TRIO N-terminal domain"/>
    <property type="match status" value="1"/>
</dbReference>
<organism evidence="2">
    <name type="scientific">Menopon gallinae</name>
    <name type="common">poultry shaft louse</name>
    <dbReference type="NCBI Taxonomy" id="328185"/>
    <lineage>
        <taxon>Eukaryota</taxon>
        <taxon>Metazoa</taxon>
        <taxon>Ecdysozoa</taxon>
        <taxon>Arthropoda</taxon>
        <taxon>Hexapoda</taxon>
        <taxon>Insecta</taxon>
        <taxon>Pterygota</taxon>
        <taxon>Neoptera</taxon>
        <taxon>Paraneoptera</taxon>
        <taxon>Psocodea</taxon>
        <taxon>Troctomorpha</taxon>
        <taxon>Phthiraptera</taxon>
        <taxon>Amblycera</taxon>
        <taxon>Menoponidae</taxon>
        <taxon>Menopon</taxon>
    </lineage>
</organism>
<evidence type="ECO:0000259" key="1">
    <source>
        <dbReference type="PROSITE" id="PS50191"/>
    </source>
</evidence>
<dbReference type="EMBL" id="JARGDH010000005">
    <property type="protein sequence ID" value="KAL0267029.1"/>
    <property type="molecule type" value="Genomic_DNA"/>
</dbReference>
<proteinExistence type="predicted"/>
<dbReference type="PANTHER" id="PTHR10174:SF213">
    <property type="entry name" value="CRAL-TRIO DOMAIN-CONTAINING PROTEIN"/>
    <property type="match status" value="1"/>
</dbReference>
<evidence type="ECO:0000313" key="2">
    <source>
        <dbReference type="EMBL" id="KAL0267029.1"/>
    </source>
</evidence>
<dbReference type="Pfam" id="PF00650">
    <property type="entry name" value="CRAL_TRIO"/>
    <property type="match status" value="1"/>
</dbReference>
<dbReference type="GO" id="GO:1902936">
    <property type="term" value="F:phosphatidylinositol bisphosphate binding"/>
    <property type="evidence" value="ECO:0007669"/>
    <property type="project" value="TreeGrafter"/>
</dbReference>
<sequence>MTHVQKYWVANSFIIRDPNIKEQQVKKLKAWIQNNNHIPNYVTDEQIVLFLHSNYYNIDTTKKCMEDYYKLRLKVPQFFEGRDINSDSLDKALRVLHYGIFPKKTPENYQVVFHKLNNPDPLQYVFNDGFKLLSMMIDAVYAKEGPLPGLLILFDLTDVKIGHITRLPLNSVRKCLEYIQDAIPIRLKGIHVLNVHPIIDKIMMLIKPFLRKGFLSLIHFYKEGNIQDLYKVIPKSCLPSDYGGELESVQYYHEEFITQMRNMRQLFIEEEELMCTKSKKSRSRTCELTLNSLEID</sequence>
<dbReference type="InterPro" id="IPR001251">
    <property type="entry name" value="CRAL-TRIO_dom"/>
</dbReference>
<dbReference type="PROSITE" id="PS50191">
    <property type="entry name" value="CRAL_TRIO"/>
    <property type="match status" value="1"/>
</dbReference>
<dbReference type="AlphaFoldDB" id="A0AAW2HAX7"/>
<protein>
    <recommendedName>
        <fullName evidence="1">CRAL-TRIO domain-containing protein</fullName>
    </recommendedName>
</protein>
<comment type="caution">
    <text evidence="2">The sequence shown here is derived from an EMBL/GenBank/DDBJ whole genome shotgun (WGS) entry which is preliminary data.</text>
</comment>
<dbReference type="GO" id="GO:0016020">
    <property type="term" value="C:membrane"/>
    <property type="evidence" value="ECO:0007669"/>
    <property type="project" value="TreeGrafter"/>
</dbReference>
<dbReference type="Gene3D" id="3.40.525.10">
    <property type="entry name" value="CRAL-TRIO lipid binding domain"/>
    <property type="match status" value="1"/>
</dbReference>
<dbReference type="PANTHER" id="PTHR10174">
    <property type="entry name" value="ALPHA-TOCOPHEROL TRANSFER PROTEIN-RELATED"/>
    <property type="match status" value="1"/>
</dbReference>
<dbReference type="InterPro" id="IPR036865">
    <property type="entry name" value="CRAL-TRIO_dom_sf"/>
</dbReference>
<dbReference type="CDD" id="cd00170">
    <property type="entry name" value="SEC14"/>
    <property type="match status" value="1"/>
</dbReference>
<feature type="domain" description="CRAL-TRIO" evidence="1">
    <location>
        <begin position="67"/>
        <end position="250"/>
    </location>
</feature>
<dbReference type="SMART" id="SM00516">
    <property type="entry name" value="SEC14"/>
    <property type="match status" value="1"/>
</dbReference>